<comment type="caution">
    <text evidence="4">The sequence shown here is derived from an EMBL/GenBank/DDBJ whole genome shotgun (WGS) entry which is preliminary data.</text>
</comment>
<dbReference type="InterPro" id="IPR012677">
    <property type="entry name" value="Nucleotide-bd_a/b_plait_sf"/>
</dbReference>
<dbReference type="CDD" id="cd12363">
    <property type="entry name" value="RRM_TRA2"/>
    <property type="match status" value="1"/>
</dbReference>
<feature type="compositionally biased region" description="Basic and acidic residues" evidence="2">
    <location>
        <begin position="40"/>
        <end position="50"/>
    </location>
</feature>
<keyword evidence="5" id="KW-1185">Reference proteome</keyword>
<gene>
    <name evidence="4" type="ORF">BZG36_03515</name>
</gene>
<dbReference type="InterPro" id="IPR000504">
    <property type="entry name" value="RRM_dom"/>
</dbReference>
<protein>
    <recommendedName>
        <fullName evidence="3">RRM domain-containing protein</fullName>
    </recommendedName>
</protein>
<dbReference type="Gene3D" id="3.30.70.330">
    <property type="match status" value="1"/>
</dbReference>
<evidence type="ECO:0000313" key="4">
    <source>
        <dbReference type="EMBL" id="OZJ03256.1"/>
    </source>
</evidence>
<evidence type="ECO:0000259" key="3">
    <source>
        <dbReference type="PROSITE" id="PS50102"/>
    </source>
</evidence>
<feature type="region of interest" description="Disordered" evidence="2">
    <location>
        <begin position="147"/>
        <end position="228"/>
    </location>
</feature>
<dbReference type="Proteomes" id="UP000242875">
    <property type="component" value="Unassembled WGS sequence"/>
</dbReference>
<dbReference type="InterPro" id="IPR035979">
    <property type="entry name" value="RBD_domain_sf"/>
</dbReference>
<dbReference type="EMBL" id="MVBO01000095">
    <property type="protein sequence ID" value="OZJ03256.1"/>
    <property type="molecule type" value="Genomic_DNA"/>
</dbReference>
<organism evidence="4 5">
    <name type="scientific">Bifiguratus adelaidae</name>
    <dbReference type="NCBI Taxonomy" id="1938954"/>
    <lineage>
        <taxon>Eukaryota</taxon>
        <taxon>Fungi</taxon>
        <taxon>Fungi incertae sedis</taxon>
        <taxon>Mucoromycota</taxon>
        <taxon>Mucoromycotina</taxon>
        <taxon>Endogonomycetes</taxon>
        <taxon>Endogonales</taxon>
        <taxon>Endogonales incertae sedis</taxon>
        <taxon>Bifiguratus</taxon>
    </lineage>
</organism>
<feature type="region of interest" description="Disordered" evidence="2">
    <location>
        <begin position="1"/>
        <end position="69"/>
    </location>
</feature>
<dbReference type="PANTHER" id="PTHR48034">
    <property type="entry name" value="TRANSFORMER-2 SEX-DETERMINING PROTEIN-RELATED"/>
    <property type="match status" value="1"/>
</dbReference>
<evidence type="ECO:0000256" key="2">
    <source>
        <dbReference type="SAM" id="MobiDB-lite"/>
    </source>
</evidence>
<sequence length="228" mass="26807">MADNWAMETVPADNWEQNQDRGDRGNGDANGRSRSRSPSPRRDDRDEPRSSRSPPPHKRSGVRENPEPSRVLGVFGLSLRTTERDLEDMFGKFGDLERVVVVYDHRSQRSRGFGFITFREMEGAELAREKTNGIEVDGRVIRVDFSVTKRAHTPTPGQYMGERRRSRDRYRGDRYGGDRDRNRGDRYAGDRYGERRRYRSRSRSPRRRSRSRERRRRTPSRSRSPGRY</sequence>
<accession>A0A261XY07</accession>
<feature type="compositionally biased region" description="Low complexity" evidence="2">
    <location>
        <begin position="27"/>
        <end position="38"/>
    </location>
</feature>
<evidence type="ECO:0000313" key="5">
    <source>
        <dbReference type="Proteomes" id="UP000242875"/>
    </source>
</evidence>
<feature type="domain" description="RRM" evidence="3">
    <location>
        <begin position="70"/>
        <end position="148"/>
    </location>
</feature>
<dbReference type="AlphaFoldDB" id="A0A261XY07"/>
<dbReference type="GO" id="GO:0003723">
    <property type="term" value="F:RNA binding"/>
    <property type="evidence" value="ECO:0007669"/>
    <property type="project" value="UniProtKB-UniRule"/>
</dbReference>
<dbReference type="SMART" id="SM00360">
    <property type="entry name" value="RRM"/>
    <property type="match status" value="1"/>
</dbReference>
<dbReference type="SUPFAM" id="SSF54928">
    <property type="entry name" value="RNA-binding domain, RBD"/>
    <property type="match status" value="1"/>
</dbReference>
<dbReference type="OrthoDB" id="439808at2759"/>
<evidence type="ECO:0000256" key="1">
    <source>
        <dbReference type="PROSITE-ProRule" id="PRU00176"/>
    </source>
</evidence>
<keyword evidence="1" id="KW-0694">RNA-binding</keyword>
<proteinExistence type="predicted"/>
<feature type="compositionally biased region" description="Basic and acidic residues" evidence="2">
    <location>
        <begin position="161"/>
        <end position="195"/>
    </location>
</feature>
<dbReference type="InterPro" id="IPR050441">
    <property type="entry name" value="RBM"/>
</dbReference>
<name>A0A261XY07_9FUNG</name>
<dbReference type="Pfam" id="PF00076">
    <property type="entry name" value="RRM_1"/>
    <property type="match status" value="1"/>
</dbReference>
<dbReference type="PROSITE" id="PS50102">
    <property type="entry name" value="RRM"/>
    <property type="match status" value="1"/>
</dbReference>
<feature type="compositionally biased region" description="Basic residues" evidence="2">
    <location>
        <begin position="196"/>
        <end position="228"/>
    </location>
</feature>
<reference evidence="4 5" key="1">
    <citation type="journal article" date="2017" name="Mycologia">
        <title>Bifiguratus adelaidae, gen. et sp. nov., a new member of Mucoromycotina in endophytic and soil-dwelling habitats.</title>
        <authorList>
            <person name="Torres-Cruz T.J."/>
            <person name="Billingsley Tobias T.L."/>
            <person name="Almatruk M."/>
            <person name="Hesse C."/>
            <person name="Kuske C.R."/>
            <person name="Desiro A."/>
            <person name="Benucci G.M."/>
            <person name="Bonito G."/>
            <person name="Stajich J.E."/>
            <person name="Dunlap C."/>
            <person name="Arnold A.E."/>
            <person name="Porras-Alfaro A."/>
        </authorList>
    </citation>
    <scope>NUCLEOTIDE SEQUENCE [LARGE SCALE GENOMIC DNA]</scope>
    <source>
        <strain evidence="4 5">AZ0501</strain>
    </source>
</reference>